<keyword evidence="3 5" id="KW-0378">Hydrolase</keyword>
<accession>A0ABV9VLZ9</accession>
<proteinExistence type="inferred from homology"/>
<dbReference type="InterPro" id="IPR006047">
    <property type="entry name" value="GH13_cat_dom"/>
</dbReference>
<comment type="caution">
    <text evidence="5">The sequence shown here is derived from an EMBL/GenBank/DDBJ whole genome shotgun (WGS) entry which is preliminary data.</text>
</comment>
<name>A0ABV9VLZ9_9ACTN</name>
<evidence type="ECO:0000256" key="3">
    <source>
        <dbReference type="RuleBase" id="RU361134"/>
    </source>
</evidence>
<dbReference type="PRINTS" id="PR00110">
    <property type="entry name" value="ALPHAAMYLASE"/>
</dbReference>
<evidence type="ECO:0000313" key="5">
    <source>
        <dbReference type="EMBL" id="MFC4996408.1"/>
    </source>
</evidence>
<keyword evidence="3" id="KW-0326">Glycosidase</keyword>
<evidence type="ECO:0000313" key="6">
    <source>
        <dbReference type="Proteomes" id="UP001595912"/>
    </source>
</evidence>
<dbReference type="InterPro" id="IPR017853">
    <property type="entry name" value="GH"/>
</dbReference>
<evidence type="ECO:0000259" key="4">
    <source>
        <dbReference type="SMART" id="SM00642"/>
    </source>
</evidence>
<dbReference type="InterPro" id="IPR006046">
    <property type="entry name" value="Alpha_amylase"/>
</dbReference>
<dbReference type="Gene3D" id="3.20.20.80">
    <property type="entry name" value="Glycosidases"/>
    <property type="match status" value="1"/>
</dbReference>
<organism evidence="5 6">
    <name type="scientific">Dactylosporangium cerinum</name>
    <dbReference type="NCBI Taxonomy" id="1434730"/>
    <lineage>
        <taxon>Bacteria</taxon>
        <taxon>Bacillati</taxon>
        <taxon>Actinomycetota</taxon>
        <taxon>Actinomycetes</taxon>
        <taxon>Micromonosporales</taxon>
        <taxon>Micromonosporaceae</taxon>
        <taxon>Dactylosporangium</taxon>
    </lineage>
</organism>
<dbReference type="SMART" id="SM00642">
    <property type="entry name" value="Aamy"/>
    <property type="match status" value="1"/>
</dbReference>
<dbReference type="EMBL" id="JBHSIU010000004">
    <property type="protein sequence ID" value="MFC4996408.1"/>
    <property type="molecule type" value="Genomic_DNA"/>
</dbReference>
<dbReference type="SUPFAM" id="SSF51445">
    <property type="entry name" value="(Trans)glycosidases"/>
    <property type="match status" value="1"/>
</dbReference>
<evidence type="ECO:0000256" key="1">
    <source>
        <dbReference type="ARBA" id="ARBA00008061"/>
    </source>
</evidence>
<protein>
    <recommendedName>
        <fullName evidence="3">Alpha-amylase</fullName>
        <ecNumber evidence="3">3.2.1.1</ecNumber>
    </recommendedName>
</protein>
<evidence type="ECO:0000256" key="2">
    <source>
        <dbReference type="RuleBase" id="RU003615"/>
    </source>
</evidence>
<dbReference type="GO" id="GO:0016787">
    <property type="term" value="F:hydrolase activity"/>
    <property type="evidence" value="ECO:0007669"/>
    <property type="project" value="UniProtKB-KW"/>
</dbReference>
<dbReference type="Pfam" id="PF00128">
    <property type="entry name" value="Alpha-amylase"/>
    <property type="match status" value="1"/>
</dbReference>
<dbReference type="CDD" id="cd11352">
    <property type="entry name" value="AmyAc_5"/>
    <property type="match status" value="1"/>
</dbReference>
<dbReference type="PANTHER" id="PTHR10357:SF209">
    <property type="entry name" value="PERIPLASMIC ALPHA-AMYLASE"/>
    <property type="match status" value="1"/>
</dbReference>
<comment type="catalytic activity">
    <reaction evidence="3">
        <text>Endohydrolysis of (1-&gt;4)-alpha-D-glucosidic linkages in polysaccharides containing three or more (1-&gt;4)-alpha-linked D-glucose units.</text>
        <dbReference type="EC" id="3.2.1.1"/>
    </reaction>
</comment>
<reference evidence="6" key="1">
    <citation type="journal article" date="2019" name="Int. J. Syst. Evol. Microbiol.">
        <title>The Global Catalogue of Microorganisms (GCM) 10K type strain sequencing project: providing services to taxonomists for standard genome sequencing and annotation.</title>
        <authorList>
            <consortium name="The Broad Institute Genomics Platform"/>
            <consortium name="The Broad Institute Genome Sequencing Center for Infectious Disease"/>
            <person name="Wu L."/>
            <person name="Ma J."/>
        </authorList>
    </citation>
    <scope>NUCLEOTIDE SEQUENCE [LARGE SCALE GENOMIC DNA]</scope>
    <source>
        <strain evidence="6">CGMCC 4.7152</strain>
    </source>
</reference>
<dbReference type="PANTHER" id="PTHR10357">
    <property type="entry name" value="ALPHA-AMYLASE FAMILY MEMBER"/>
    <property type="match status" value="1"/>
</dbReference>
<dbReference type="Proteomes" id="UP001595912">
    <property type="component" value="Unassembled WGS sequence"/>
</dbReference>
<keyword evidence="3" id="KW-0119">Carbohydrate metabolism</keyword>
<gene>
    <name evidence="5" type="ORF">ACFPIJ_01050</name>
</gene>
<comment type="similarity">
    <text evidence="1 2">Belongs to the glycosyl hydrolase 13 family.</text>
</comment>
<dbReference type="RefSeq" id="WP_380112613.1">
    <property type="nucleotide sequence ID" value="NZ_JBHSIU010000004.1"/>
</dbReference>
<dbReference type="EC" id="3.2.1.1" evidence="3"/>
<keyword evidence="6" id="KW-1185">Reference proteome</keyword>
<feature type="domain" description="Glycosyl hydrolase family 13 catalytic" evidence="4">
    <location>
        <begin position="33"/>
        <end position="472"/>
    </location>
</feature>
<sequence>MEPRSVLDIDLRALTDRVFHPSPAAWEDEVLYFLLVDRFSDGREDGYLDNAGSPATGGTPLLRTADHGNAVATEESAAAWRAAGGGWVGGTLAGLRTKLGYLRRLGVTAVWISPILRQVPGAGTYHGYGTYDFLAVDPHFGTGEDLRDLVAEAHRLGIRVVLDIVLNHAGDVFAYEPDVVPLWSGQPYPIRGLRGDGVWPSELQRPGTFTGKGRIVDWDRFPEYVEGDFDELKDIHLGSGDSDGYRPSPALIALTRAYQYWIAYADLDGFRVDTVKHMDQGAARYFASAVHEFAQSIGKERFYLIAEITGDRAFAVRTLQSTGMDAALGLADVQDRLEWTVKGARDPAEYFTLFRNSLQVGVDSHTWFRDRVVTGYDDHDQVRKGPSKARFAADDLGRRLAVAALALNATTLGIPCVYYGSEQLFDGRGGNDRYIREAMFGGSFGPFRSRGRHAFDETHPVYVELAKILALRRRIPALRRGRQYLREISGNGVEFGLPRLLGDGVPGALRSVVPWSRIFADHEVVLAVNTDPFEARTAWVTVDDGLHAEGSTLTCRYSTDAGAAAGGVGGTVPVEARNGKAVLLTVPAAGFVMYEAAG</sequence>